<evidence type="ECO:0000313" key="2">
    <source>
        <dbReference type="Proteomes" id="UP000240429"/>
    </source>
</evidence>
<keyword evidence="2" id="KW-1185">Reference proteome</keyword>
<comment type="caution">
    <text evidence="1">The sequence shown here is derived from an EMBL/GenBank/DDBJ whole genome shotgun (WGS) entry which is preliminary data.</text>
</comment>
<reference evidence="1 2" key="1">
    <citation type="submission" date="2018-03" db="EMBL/GenBank/DDBJ databases">
        <title>Streptomyces dioscori sp. nov., a novel endophytic actinobacterium isolated from bulbil of Dioscorea bulbifera L.</title>
        <authorList>
            <person name="Zhikuan W."/>
        </authorList>
    </citation>
    <scope>NUCLEOTIDE SEQUENCE [LARGE SCALE GENOMIC DNA]</scope>
    <source>
        <strain evidence="1 2">A217</strain>
    </source>
</reference>
<organism evidence="1 2">
    <name type="scientific">Streptomyces dioscori</name>
    <dbReference type="NCBI Taxonomy" id="2109333"/>
    <lineage>
        <taxon>Bacteria</taxon>
        <taxon>Bacillati</taxon>
        <taxon>Actinomycetota</taxon>
        <taxon>Actinomycetes</taxon>
        <taxon>Kitasatosporales</taxon>
        <taxon>Streptomycetaceae</taxon>
        <taxon>Streptomyces</taxon>
        <taxon>Streptomyces aurantiacus group</taxon>
    </lineage>
</organism>
<gene>
    <name evidence="1" type="ORF">C6Y14_27280</name>
</gene>
<accession>A0A2P8Q2B1</accession>
<dbReference type="Proteomes" id="UP000240429">
    <property type="component" value="Unassembled WGS sequence"/>
</dbReference>
<proteinExistence type="predicted"/>
<evidence type="ECO:0000313" key="1">
    <source>
        <dbReference type="EMBL" id="PSM40391.1"/>
    </source>
</evidence>
<name>A0A2P8Q2B1_9ACTN</name>
<dbReference type="AlphaFoldDB" id="A0A2P8Q2B1"/>
<dbReference type="EMBL" id="PYBJ01000019">
    <property type="protein sequence ID" value="PSM40391.1"/>
    <property type="molecule type" value="Genomic_DNA"/>
</dbReference>
<protein>
    <submittedName>
        <fullName evidence="1">Uncharacterized protein</fullName>
    </submittedName>
</protein>
<sequence length="59" mass="6010">MCQGAANDNDGIGMNYCEVPTGCRATTKGGITWEGPGWYKISSAETVTLNGYSCSGGGA</sequence>